<dbReference type="Proteomes" id="UP001304429">
    <property type="component" value="Chromosome"/>
</dbReference>
<dbReference type="GeneID" id="97511969"/>
<accession>A0AAX4FLC9</accession>
<sequence>MNIAKSRPVLVCNIGWMARYQGLERQPDSIVGGGKWVDENHHGHECCNFLTMPSGSVFGHFETIKGKVDRKVSIGKLGASDDADSIEHIDVIWVSTEPNGGGRRVIGYYLDAVVYRGRQLHKKPPTSQHKLDKVDSYMVSANTRNVRCLPIEERTLVLGRPPGWIGQANWWFPGHSEHADVPAFMTQVRALLARHCFLGTSRKGSCGANRTSDPERNAQVEAAAVAVVKEFYAAHPIRSVEKDNVGWDLNVFQKSDLDAQKAPFRRVEVKGLSGPDLTVGVTPNEYRYIRLHMDGSLPSYRIAVVTSALSAANLHLLSYDFGQKQWIDEIRNQYVQLEVDEKTAAILTLS</sequence>
<gene>
    <name evidence="2" type="ORF">R5577_03105</name>
</gene>
<evidence type="ECO:0000313" key="2">
    <source>
        <dbReference type="EMBL" id="WOP57190.1"/>
    </source>
</evidence>
<proteinExistence type="predicted"/>
<evidence type="ECO:0000259" key="1">
    <source>
        <dbReference type="Pfam" id="PF13020"/>
    </source>
</evidence>
<reference evidence="2" key="1">
    <citation type="submission" date="2023-10" db="EMBL/GenBank/DDBJ databases">
        <title>Comparative Genomic Analysis of Tomato Bacterial Spot Xanthomonads Reveals A New Lineage of Xanthomonas euvesicatoria.</title>
        <authorList>
            <person name="Huang C.-J."/>
            <person name="Wu T.-L."/>
            <person name="Wu Y.-L."/>
            <person name="Wang R.-S."/>
            <person name="Lin Y.-C."/>
        </authorList>
    </citation>
    <scope>NUCLEOTIDE SEQUENCE</scope>
    <source>
        <strain evidence="2">T0319-01</strain>
    </source>
</reference>
<dbReference type="InterPro" id="IPR024975">
    <property type="entry name" value="NOV_C"/>
</dbReference>
<feature type="domain" description="Protein NO VEIN C-terminal" evidence="1">
    <location>
        <begin position="234"/>
        <end position="312"/>
    </location>
</feature>
<name>A0AAX4FLC9_XANEU</name>
<evidence type="ECO:0000313" key="3">
    <source>
        <dbReference type="Proteomes" id="UP001304429"/>
    </source>
</evidence>
<protein>
    <submittedName>
        <fullName evidence="2">DUF3883 domain-containing protein</fullName>
    </submittedName>
</protein>
<dbReference type="AlphaFoldDB" id="A0AAX4FLC9"/>
<dbReference type="EMBL" id="CP137539">
    <property type="protein sequence ID" value="WOP57190.1"/>
    <property type="molecule type" value="Genomic_DNA"/>
</dbReference>
<organism evidence="2 3">
    <name type="scientific">Xanthomonas euvesicatoria</name>
    <dbReference type="NCBI Taxonomy" id="456327"/>
    <lineage>
        <taxon>Bacteria</taxon>
        <taxon>Pseudomonadati</taxon>
        <taxon>Pseudomonadota</taxon>
        <taxon>Gammaproteobacteria</taxon>
        <taxon>Lysobacterales</taxon>
        <taxon>Lysobacteraceae</taxon>
        <taxon>Xanthomonas</taxon>
    </lineage>
</organism>
<dbReference type="RefSeq" id="WP_109291149.1">
    <property type="nucleotide sequence ID" value="NZ_CP137532.1"/>
</dbReference>
<dbReference type="Pfam" id="PF13020">
    <property type="entry name" value="NOV_C"/>
    <property type="match status" value="1"/>
</dbReference>